<dbReference type="Pfam" id="PF18307">
    <property type="entry name" value="Tfb2_C"/>
    <property type="match status" value="1"/>
</dbReference>
<dbReference type="GO" id="GO:0000439">
    <property type="term" value="C:transcription factor TFIIH core complex"/>
    <property type="evidence" value="ECO:0007669"/>
    <property type="project" value="InterPro"/>
</dbReference>
<gene>
    <name evidence="12" type="ORF">DPMN_153252</name>
</gene>
<keyword evidence="6 10" id="KW-0234">DNA repair</keyword>
<feature type="domain" description="Transcription factor Tfb2 C-terminal" evidence="11">
    <location>
        <begin position="412"/>
        <end position="479"/>
    </location>
</feature>
<dbReference type="AlphaFoldDB" id="A0A9D4J4M4"/>
<name>A0A9D4J4M4_DREPO</name>
<evidence type="ECO:0000256" key="10">
    <source>
        <dbReference type="RuleBase" id="RU364024"/>
    </source>
</evidence>
<dbReference type="GO" id="GO:0001671">
    <property type="term" value="F:ATPase activator activity"/>
    <property type="evidence" value="ECO:0007669"/>
    <property type="project" value="InterPro"/>
</dbReference>
<dbReference type="FunFam" id="3.30.70.2610:FF:000001">
    <property type="entry name" value="General transcription factor IIH subunit 4"/>
    <property type="match status" value="1"/>
</dbReference>
<evidence type="ECO:0000256" key="9">
    <source>
        <dbReference type="ARBA" id="ARBA00070130"/>
    </source>
</evidence>
<comment type="subunit">
    <text evidence="8">Component of the 7-subunit TFIIH core complex composed of XPB/ERCC3, XPD/ERCC2, GTF2H1, GTF2H2, GTF2H3, GTF2H4 and GTF2H5, which is active in NER. The core complex associates with the 3-subunit CDK-activating kinase (CAK) module composed of CCNH/cyclin H, CDK7 and MNAT1 to form the 10-subunit holoenzyme (holo-TFIIH) active in transcription. Part of TBP-based Pol II pre-initiation complex (PIC), in which Pol II core assembles with general transcription factors and other specific initiation factors including GTF2E1, GTF2E2, GTF2F1, GTF2F2, TCEA1, ERCC2, ERCC3, GTF2H2, GTF2H3, GTF2H4, GTF2H5, GTF2A1, GTF2A2, GTF2B and TBP; this large multi-subunit PIC complex mediates DNA unwinding and targets Pol II core to the transcription start site where the first phosphodiester bond forms.</text>
</comment>
<accession>A0A9D4J4M4</accession>
<comment type="function">
    <text evidence="10">Component of the general transcription and DNA repair factor IIH (TFIIH) core complex which is involved in general and transcription-coupled nucleotide excision repair (NER) of damaged DNA.</text>
</comment>
<comment type="caution">
    <text evidence="12">The sequence shown here is derived from an EMBL/GenBank/DDBJ whole genome shotgun (WGS) entry which is preliminary data.</text>
</comment>
<evidence type="ECO:0000256" key="5">
    <source>
        <dbReference type="ARBA" id="ARBA00023163"/>
    </source>
</evidence>
<protein>
    <recommendedName>
        <fullName evidence="9 10">General transcription factor IIH subunit 4</fullName>
    </recommendedName>
</protein>
<keyword evidence="7 10" id="KW-0539">Nucleus</keyword>
<sequence length="484" mass="55350">MHQEAAILEIIRIARSLFLQNRSRMAALLSTKTLDCKDLHGYLKTLSSYTLDRLYNHPATCLAVFRELPQLAKHYIMRLLLIDQPVSQAVIGLWANNKYINDHRRAVQALTDLRIWYEKPLPGGMQGRMVNATFKANMKTALLGGGKPWTGRGGGVLPPDKNSRDVEFLDKYALERWECVLHFMVGSTEGADGVSRDTIEVLKHSGLMKVEEGDPVPYITPAGFQFLLMDTGSQVWYFILQYLDMTDSRGLDLVECLSLMFQLSFSTLGKDYSTEGMSDGQSRFLQHLREFGLVYQRKRKEKRYYPTRLAINLASGLSGIVTDSHRQGYIVVETNYRLYAYTESSLNIALLALFSEMLYRFPNMAVANLTRDSVRAALIRGITAEQIISFLKSHAHSEMVKQTPSLPPTIVDQVRLWELERDRFKFDDGVLYSQFLSQADFEKLRDFAKEQGVLVWDNTNKRVMVVSRAGHDSVKRFWKQQKNS</sequence>
<comment type="subcellular location">
    <subcellularLocation>
        <location evidence="1 10">Nucleus</location>
    </subcellularLocation>
</comment>
<evidence type="ECO:0000256" key="7">
    <source>
        <dbReference type="ARBA" id="ARBA00023242"/>
    </source>
</evidence>
<dbReference type="InterPro" id="IPR004598">
    <property type="entry name" value="TFIIH_p52/Tfb2"/>
</dbReference>
<keyword evidence="13" id="KW-1185">Reference proteome</keyword>
<dbReference type="GO" id="GO:0003690">
    <property type="term" value="F:double-stranded DNA binding"/>
    <property type="evidence" value="ECO:0007669"/>
    <property type="project" value="TreeGrafter"/>
</dbReference>
<comment type="similarity">
    <text evidence="2 10">Belongs to the TFB2 family.</text>
</comment>
<evidence type="ECO:0000256" key="8">
    <source>
        <dbReference type="ARBA" id="ARBA00064576"/>
    </source>
</evidence>
<evidence type="ECO:0000259" key="11">
    <source>
        <dbReference type="Pfam" id="PF18307"/>
    </source>
</evidence>
<keyword evidence="5 10" id="KW-0804">Transcription</keyword>
<evidence type="ECO:0000256" key="2">
    <source>
        <dbReference type="ARBA" id="ARBA00007132"/>
    </source>
</evidence>
<dbReference type="InterPro" id="IPR040662">
    <property type="entry name" value="Tfb2_C"/>
</dbReference>
<dbReference type="GO" id="GO:0006366">
    <property type="term" value="P:transcription by RNA polymerase II"/>
    <property type="evidence" value="ECO:0007669"/>
    <property type="project" value="UniProtKB-ARBA"/>
</dbReference>
<evidence type="ECO:0000256" key="4">
    <source>
        <dbReference type="ARBA" id="ARBA00023015"/>
    </source>
</evidence>
<dbReference type="Proteomes" id="UP000828390">
    <property type="component" value="Unassembled WGS sequence"/>
</dbReference>
<evidence type="ECO:0000256" key="3">
    <source>
        <dbReference type="ARBA" id="ARBA00022763"/>
    </source>
</evidence>
<dbReference type="GO" id="GO:0006289">
    <property type="term" value="P:nucleotide-excision repair"/>
    <property type="evidence" value="ECO:0007669"/>
    <property type="project" value="InterPro"/>
</dbReference>
<evidence type="ECO:0000313" key="13">
    <source>
        <dbReference type="Proteomes" id="UP000828390"/>
    </source>
</evidence>
<dbReference type="NCBIfam" id="TIGR00625">
    <property type="entry name" value="tfb2"/>
    <property type="match status" value="1"/>
</dbReference>
<dbReference type="Gene3D" id="3.30.70.2610">
    <property type="match status" value="1"/>
</dbReference>
<dbReference type="PANTHER" id="PTHR13152">
    <property type="entry name" value="TFIIH, POLYPEPTIDE 4"/>
    <property type="match status" value="1"/>
</dbReference>
<proteinExistence type="inferred from homology"/>
<keyword evidence="4 10" id="KW-0805">Transcription regulation</keyword>
<dbReference type="GO" id="GO:0005675">
    <property type="term" value="C:transcription factor TFIIH holo complex"/>
    <property type="evidence" value="ECO:0007669"/>
    <property type="project" value="TreeGrafter"/>
</dbReference>
<reference evidence="12" key="1">
    <citation type="journal article" date="2019" name="bioRxiv">
        <title>The Genome of the Zebra Mussel, Dreissena polymorpha: A Resource for Invasive Species Research.</title>
        <authorList>
            <person name="McCartney M.A."/>
            <person name="Auch B."/>
            <person name="Kono T."/>
            <person name="Mallez S."/>
            <person name="Zhang Y."/>
            <person name="Obille A."/>
            <person name="Becker A."/>
            <person name="Abrahante J.E."/>
            <person name="Garbe J."/>
            <person name="Badalamenti J.P."/>
            <person name="Herman A."/>
            <person name="Mangelson H."/>
            <person name="Liachko I."/>
            <person name="Sullivan S."/>
            <person name="Sone E.D."/>
            <person name="Koren S."/>
            <person name="Silverstein K.A.T."/>
            <person name="Beckman K.B."/>
            <person name="Gohl D.M."/>
        </authorList>
    </citation>
    <scope>NUCLEOTIDE SEQUENCE</scope>
    <source>
        <strain evidence="12">Duluth1</strain>
        <tissue evidence="12">Whole animal</tissue>
    </source>
</reference>
<keyword evidence="3 10" id="KW-0227">DNA damage</keyword>
<reference evidence="12" key="2">
    <citation type="submission" date="2020-11" db="EMBL/GenBank/DDBJ databases">
        <authorList>
            <person name="McCartney M.A."/>
            <person name="Auch B."/>
            <person name="Kono T."/>
            <person name="Mallez S."/>
            <person name="Becker A."/>
            <person name="Gohl D.M."/>
            <person name="Silverstein K.A.T."/>
            <person name="Koren S."/>
            <person name="Bechman K.B."/>
            <person name="Herman A."/>
            <person name="Abrahante J.E."/>
            <person name="Garbe J."/>
        </authorList>
    </citation>
    <scope>NUCLEOTIDE SEQUENCE</scope>
    <source>
        <strain evidence="12">Duluth1</strain>
        <tissue evidence="12">Whole animal</tissue>
    </source>
</reference>
<evidence type="ECO:0000256" key="1">
    <source>
        <dbReference type="ARBA" id="ARBA00004123"/>
    </source>
</evidence>
<evidence type="ECO:0000256" key="6">
    <source>
        <dbReference type="ARBA" id="ARBA00023204"/>
    </source>
</evidence>
<dbReference type="Pfam" id="PF03849">
    <property type="entry name" value="Tfb2"/>
    <property type="match status" value="1"/>
</dbReference>
<evidence type="ECO:0000313" key="12">
    <source>
        <dbReference type="EMBL" id="KAH3799641.1"/>
    </source>
</evidence>
<organism evidence="12 13">
    <name type="scientific">Dreissena polymorpha</name>
    <name type="common">Zebra mussel</name>
    <name type="synonym">Mytilus polymorpha</name>
    <dbReference type="NCBI Taxonomy" id="45954"/>
    <lineage>
        <taxon>Eukaryota</taxon>
        <taxon>Metazoa</taxon>
        <taxon>Spiralia</taxon>
        <taxon>Lophotrochozoa</taxon>
        <taxon>Mollusca</taxon>
        <taxon>Bivalvia</taxon>
        <taxon>Autobranchia</taxon>
        <taxon>Heteroconchia</taxon>
        <taxon>Euheterodonta</taxon>
        <taxon>Imparidentia</taxon>
        <taxon>Neoheterodontei</taxon>
        <taxon>Myida</taxon>
        <taxon>Dreissenoidea</taxon>
        <taxon>Dreissenidae</taxon>
        <taxon>Dreissena</taxon>
    </lineage>
</organism>
<dbReference type="EMBL" id="JAIWYP010000007">
    <property type="protein sequence ID" value="KAH3799641.1"/>
    <property type="molecule type" value="Genomic_DNA"/>
</dbReference>
<dbReference type="PANTHER" id="PTHR13152:SF0">
    <property type="entry name" value="GENERAL TRANSCRIPTION FACTOR IIH SUBUNIT 4"/>
    <property type="match status" value="1"/>
</dbReference>